<dbReference type="PANTHER" id="PTHR23061">
    <property type="entry name" value="DNA POLYMERASE 2 ALPHA 70 KDA SUBUNIT"/>
    <property type="match status" value="1"/>
</dbReference>
<dbReference type="GO" id="GO:0005658">
    <property type="term" value="C:alpha DNA polymerase:primase complex"/>
    <property type="evidence" value="ECO:0007669"/>
    <property type="project" value="TreeGrafter"/>
</dbReference>
<dbReference type="Pfam" id="PF22062">
    <property type="entry name" value="OB_DPOA2"/>
    <property type="match status" value="1"/>
</dbReference>
<dbReference type="Pfam" id="PF04042">
    <property type="entry name" value="DNA_pol_E_B"/>
    <property type="match status" value="1"/>
</dbReference>
<comment type="similarity">
    <text evidence="2">Belongs to the DNA polymerase alpha subunit B family.</text>
</comment>
<dbReference type="PIRSF" id="PIRSF018300">
    <property type="entry name" value="DNA_pol_alph_2"/>
    <property type="match status" value="1"/>
</dbReference>
<dbReference type="InterPro" id="IPR007185">
    <property type="entry name" value="DNA_pol_a/d/e_bsu"/>
</dbReference>
<dbReference type="OrthoDB" id="336885at2759"/>
<proteinExistence type="inferred from homology"/>
<protein>
    <recommendedName>
        <fullName evidence="3">DNA polymerase alpha subunit B</fullName>
    </recommendedName>
</protein>
<dbReference type="Proteomes" id="UP000054007">
    <property type="component" value="Unassembled WGS sequence"/>
</dbReference>
<evidence type="ECO:0000259" key="6">
    <source>
        <dbReference type="Pfam" id="PF04042"/>
    </source>
</evidence>
<dbReference type="Gene3D" id="3.60.21.60">
    <property type="match status" value="2"/>
</dbReference>
<dbReference type="GO" id="GO:0003677">
    <property type="term" value="F:DNA binding"/>
    <property type="evidence" value="ECO:0007669"/>
    <property type="project" value="InterPro"/>
</dbReference>
<evidence type="ECO:0000256" key="1">
    <source>
        <dbReference type="ARBA" id="ARBA00004123"/>
    </source>
</evidence>
<organism evidence="9 10">
    <name type="scientific">Cylindrobasidium torrendii FP15055 ss-10</name>
    <dbReference type="NCBI Taxonomy" id="1314674"/>
    <lineage>
        <taxon>Eukaryota</taxon>
        <taxon>Fungi</taxon>
        <taxon>Dikarya</taxon>
        <taxon>Basidiomycota</taxon>
        <taxon>Agaricomycotina</taxon>
        <taxon>Agaricomycetes</taxon>
        <taxon>Agaricomycetidae</taxon>
        <taxon>Agaricales</taxon>
        <taxon>Marasmiineae</taxon>
        <taxon>Physalacriaceae</taxon>
        <taxon>Cylindrobasidium</taxon>
    </lineage>
</organism>
<evidence type="ECO:0000256" key="4">
    <source>
        <dbReference type="ARBA" id="ARBA00022705"/>
    </source>
</evidence>
<evidence type="ECO:0000313" key="10">
    <source>
        <dbReference type="Proteomes" id="UP000054007"/>
    </source>
</evidence>
<dbReference type="Pfam" id="PF08418">
    <property type="entry name" value="Pol_alpha_B_N"/>
    <property type="match status" value="1"/>
</dbReference>
<keyword evidence="5" id="KW-0539">Nucleus</keyword>
<sequence>MADLREQILDKFGDDLDDKVVHECISLCKLYTLQPEDLYYKWEAKTTNWSNHFEQTARRFDMSSVLELKTGLQRDLEERDKKARAKKMGGAARIAMRLPPGQKGNLRKQQPQKAAAVKAEDVPMDLVNTVSFKGPKEKRAYRYMYETVLQKSQVLDEQLIQFENMVRREFKMNQLEFGNPSAMTEMDVLVAGRISHDTEETTTTKVDDTTLLLETSSESGEGLRIALRFSPEVQIRNGVKGTEGLGLFPGARVLLEGKNAGGGTFTVTKIVVSPQLRTRAVAPRLKPEPQKLKLDPDFAMDLDEVPKPSTEDDDKPEPITAFSAAICCGPYTADKDLEFKPWHALVAALKQKKPSVIILLGPFVDAGHLSIRDGDVDCSPLQLFQRRMLRDIRGHLDANPGVRVLLIPSIRDLIGGHAVYPQAEFDSNVTSGDPRIHLLPNPATFSLNGVQFGATSVDVVHHLRTQEVSIKGEETEVLDSGLPSDTDGMANTCRHLLQQRSFYPIYPPPIEESDRVNLDVGHSADLEMRTLEGEYAPDVLIVPTKLKQFVKHLEGTTAVNPGFLTKGCFAMMRVGEEGGTPVERISVEIVRI</sequence>
<dbReference type="InterPro" id="IPR013627">
    <property type="entry name" value="Pol_alpha_B_N"/>
</dbReference>
<dbReference type="STRING" id="1314674.A0A0D7BB32"/>
<evidence type="ECO:0000256" key="3">
    <source>
        <dbReference type="ARBA" id="ARBA00018596"/>
    </source>
</evidence>
<dbReference type="InterPro" id="IPR016722">
    <property type="entry name" value="DNA_pol_alpha_bsu"/>
</dbReference>
<evidence type="ECO:0000313" key="9">
    <source>
        <dbReference type="EMBL" id="KIY67728.1"/>
    </source>
</evidence>
<evidence type="ECO:0000256" key="2">
    <source>
        <dbReference type="ARBA" id="ARBA00007299"/>
    </source>
</evidence>
<feature type="non-terminal residue" evidence="9">
    <location>
        <position position="592"/>
    </location>
</feature>
<evidence type="ECO:0000259" key="7">
    <source>
        <dbReference type="Pfam" id="PF08418"/>
    </source>
</evidence>
<comment type="subcellular location">
    <subcellularLocation>
        <location evidence="1">Nucleus</location>
    </subcellularLocation>
</comment>
<gene>
    <name evidence="9" type="ORF">CYLTODRAFT_375474</name>
</gene>
<evidence type="ECO:0000256" key="5">
    <source>
        <dbReference type="ARBA" id="ARBA00023242"/>
    </source>
</evidence>
<feature type="domain" description="DNA polymerase alpha subunit B N-terminal" evidence="7">
    <location>
        <begin position="4"/>
        <end position="48"/>
    </location>
</feature>
<feature type="domain" description="DNA polymerase alpha/delta/epsilon subunit B" evidence="6">
    <location>
        <begin position="325"/>
        <end position="551"/>
    </location>
</feature>
<dbReference type="InterPro" id="IPR054300">
    <property type="entry name" value="OB_DPOA2"/>
</dbReference>
<name>A0A0D7BB32_9AGAR</name>
<dbReference type="GO" id="GO:0006270">
    <property type="term" value="P:DNA replication initiation"/>
    <property type="evidence" value="ECO:0007669"/>
    <property type="project" value="TreeGrafter"/>
</dbReference>
<reference evidence="9 10" key="1">
    <citation type="journal article" date="2015" name="Fungal Genet. Biol.">
        <title>Evolution of novel wood decay mechanisms in Agaricales revealed by the genome sequences of Fistulina hepatica and Cylindrobasidium torrendii.</title>
        <authorList>
            <person name="Floudas D."/>
            <person name="Held B.W."/>
            <person name="Riley R."/>
            <person name="Nagy L.G."/>
            <person name="Koehler G."/>
            <person name="Ransdell A.S."/>
            <person name="Younus H."/>
            <person name="Chow J."/>
            <person name="Chiniquy J."/>
            <person name="Lipzen A."/>
            <person name="Tritt A."/>
            <person name="Sun H."/>
            <person name="Haridas S."/>
            <person name="LaButti K."/>
            <person name="Ohm R.A."/>
            <person name="Kues U."/>
            <person name="Blanchette R.A."/>
            <person name="Grigoriev I.V."/>
            <person name="Minto R.E."/>
            <person name="Hibbett D.S."/>
        </authorList>
    </citation>
    <scope>NUCLEOTIDE SEQUENCE [LARGE SCALE GENOMIC DNA]</scope>
    <source>
        <strain evidence="9 10">FP15055 ss-10</strain>
    </source>
</reference>
<keyword evidence="4" id="KW-0235">DNA replication</keyword>
<dbReference type="EMBL" id="KN880518">
    <property type="protein sequence ID" value="KIY67728.1"/>
    <property type="molecule type" value="Genomic_DNA"/>
</dbReference>
<dbReference type="AlphaFoldDB" id="A0A0D7BB32"/>
<feature type="domain" description="DNA polymerase alpha subunit B OB" evidence="8">
    <location>
        <begin position="152"/>
        <end position="271"/>
    </location>
</feature>
<keyword evidence="10" id="KW-1185">Reference proteome</keyword>
<evidence type="ECO:0000259" key="8">
    <source>
        <dbReference type="Pfam" id="PF22062"/>
    </source>
</evidence>
<dbReference type="PANTHER" id="PTHR23061:SF12">
    <property type="entry name" value="DNA POLYMERASE ALPHA SUBUNIT B"/>
    <property type="match status" value="1"/>
</dbReference>
<accession>A0A0D7BB32</accession>